<keyword evidence="4" id="KW-1185">Reference proteome</keyword>
<evidence type="ECO:0000256" key="1">
    <source>
        <dbReference type="ARBA" id="ARBA00023002"/>
    </source>
</evidence>
<gene>
    <name evidence="3" type="ORF">PQR62_23260</name>
</gene>
<dbReference type="Gene3D" id="3.30.9.10">
    <property type="entry name" value="D-Amino Acid Oxidase, subunit A, domain 2"/>
    <property type="match status" value="1"/>
</dbReference>
<name>A0ABW9AGJ1_9BURK</name>
<dbReference type="Pfam" id="PF01266">
    <property type="entry name" value="DAO"/>
    <property type="match status" value="1"/>
</dbReference>
<organism evidence="3 4">
    <name type="scientific">Herbaspirillum lusitanum</name>
    <dbReference type="NCBI Taxonomy" id="213312"/>
    <lineage>
        <taxon>Bacteria</taxon>
        <taxon>Pseudomonadati</taxon>
        <taxon>Pseudomonadota</taxon>
        <taxon>Betaproteobacteria</taxon>
        <taxon>Burkholderiales</taxon>
        <taxon>Oxalobacteraceae</taxon>
        <taxon>Herbaspirillum</taxon>
    </lineage>
</organism>
<evidence type="ECO:0000313" key="4">
    <source>
        <dbReference type="Proteomes" id="UP001629246"/>
    </source>
</evidence>
<dbReference type="PANTHER" id="PTHR13847:SF285">
    <property type="entry name" value="FAD DEPENDENT OXIDOREDUCTASE DOMAIN-CONTAINING PROTEIN"/>
    <property type="match status" value="1"/>
</dbReference>
<dbReference type="EMBL" id="JAQQFM010000013">
    <property type="protein sequence ID" value="MFL9927210.1"/>
    <property type="molecule type" value="Genomic_DNA"/>
</dbReference>
<dbReference type="Proteomes" id="UP001629246">
    <property type="component" value="Unassembled WGS sequence"/>
</dbReference>
<evidence type="ECO:0000313" key="3">
    <source>
        <dbReference type="EMBL" id="MFL9927210.1"/>
    </source>
</evidence>
<comment type="caution">
    <text evidence="3">The sequence shown here is derived from an EMBL/GenBank/DDBJ whole genome shotgun (WGS) entry which is preliminary data.</text>
</comment>
<feature type="domain" description="FAD dependent oxidoreductase" evidence="2">
    <location>
        <begin position="38"/>
        <end position="401"/>
    </location>
</feature>
<dbReference type="InterPro" id="IPR036188">
    <property type="entry name" value="FAD/NAD-bd_sf"/>
</dbReference>
<dbReference type="RefSeq" id="WP_408160451.1">
    <property type="nucleotide sequence ID" value="NZ_JAQQFM010000013.1"/>
</dbReference>
<sequence>MSETFRPFWLQQALAAEQRDPANQGNAPTPLQGDLDVDICIVGGGYTGLWTAIMVRQARPDWRIAVIERDLCGAGASGRNGGCMLTWSTKFLSLAQLFGAAEAARLVQASEQAVTQIADFCRAHAIDAEVRTAGAVYAASNDAQVGAIDSVLQALQKQGINRWRSVDAAECESLAGSARMRHGVFTDAAGSVQPARLVRGLRRVALAMGVAVHEKTSMLELRQSARPQVQTGAGCITATQIVLATNADMARQFPQFARDVVLVSSDMVITEPRPDLVAAIGLDRGQAVCDLRTFVHYWRSTPDGRLMLGKGGNEIAFGNRMLRRFDQPSRYRSPLQQALQTFFPALAEVPIAASWTGASDRSATGFPFFGRLSKHANIFYGFGYSGNGVVQSYLGGSILSSLLLGADNAWTRSVLTRGPLASFPPEPVRWCGAMLVRDAIRRKERCEDAGTAPHAIDRYLSRFARMASKADEAEKVDAGKQGV</sequence>
<evidence type="ECO:0000259" key="2">
    <source>
        <dbReference type="Pfam" id="PF01266"/>
    </source>
</evidence>
<accession>A0ABW9AGJ1</accession>
<proteinExistence type="predicted"/>
<dbReference type="NCBIfam" id="TIGR03329">
    <property type="entry name" value="Phn_aa_oxid"/>
    <property type="match status" value="1"/>
</dbReference>
<dbReference type="PANTHER" id="PTHR13847">
    <property type="entry name" value="SARCOSINE DEHYDROGENASE-RELATED"/>
    <property type="match status" value="1"/>
</dbReference>
<reference evidence="3 4" key="1">
    <citation type="journal article" date="2024" name="Chem. Sci.">
        <title>Discovery of megapolipeptins by genome mining of a Burkholderiales bacteria collection.</title>
        <authorList>
            <person name="Paulo B.S."/>
            <person name="Recchia M.J.J."/>
            <person name="Lee S."/>
            <person name="Fergusson C.H."/>
            <person name="Romanowski S.B."/>
            <person name="Hernandez A."/>
            <person name="Krull N."/>
            <person name="Liu D.Y."/>
            <person name="Cavanagh H."/>
            <person name="Bos A."/>
            <person name="Gray C.A."/>
            <person name="Murphy B.T."/>
            <person name="Linington R.G."/>
            <person name="Eustaquio A.S."/>
        </authorList>
    </citation>
    <scope>NUCLEOTIDE SEQUENCE [LARGE SCALE GENOMIC DNA]</scope>
    <source>
        <strain evidence="3 4">RL21-008-BIB-A</strain>
    </source>
</reference>
<dbReference type="InterPro" id="IPR006076">
    <property type="entry name" value="FAD-dep_OxRdtase"/>
</dbReference>
<protein>
    <submittedName>
        <fullName evidence="3">FAD-dependent oxidoreductase</fullName>
    </submittedName>
</protein>
<dbReference type="SUPFAM" id="SSF51905">
    <property type="entry name" value="FAD/NAD(P)-binding domain"/>
    <property type="match status" value="1"/>
</dbReference>
<dbReference type="Gene3D" id="3.50.50.60">
    <property type="entry name" value="FAD/NAD(P)-binding domain"/>
    <property type="match status" value="1"/>
</dbReference>
<keyword evidence="1" id="KW-0560">Oxidoreductase</keyword>
<dbReference type="InterPro" id="IPR017715">
    <property type="entry name" value="NH2-phosphonate_OxRdtase"/>
</dbReference>